<keyword evidence="9 10" id="KW-0143">Chaperone</keyword>
<evidence type="ECO:0000256" key="10">
    <source>
        <dbReference type="RuleBase" id="RU364116"/>
    </source>
</evidence>
<dbReference type="SFLD" id="SFLDG01065">
    <property type="entry name" value="anaerobic_coproporphyrinogen-I"/>
    <property type="match status" value="1"/>
</dbReference>
<comment type="cofactor">
    <cofactor evidence="1">
        <name>[4Fe-4S] cluster</name>
        <dbReference type="ChEBI" id="CHEBI:49883"/>
    </cofactor>
</comment>
<gene>
    <name evidence="12" type="ORF">CHU95_08220</name>
</gene>
<comment type="similarity">
    <text evidence="2">Belongs to the anaerobic coproporphyrinogen-III oxidase family. HemW subfamily.</text>
</comment>
<dbReference type="SFLD" id="SFLDS00029">
    <property type="entry name" value="Radical_SAM"/>
    <property type="match status" value="1"/>
</dbReference>
<evidence type="ECO:0000256" key="7">
    <source>
        <dbReference type="ARBA" id="ARBA00023004"/>
    </source>
</evidence>
<protein>
    <recommendedName>
        <fullName evidence="3 10">Heme chaperone HemW</fullName>
    </recommendedName>
</protein>
<dbReference type="SMART" id="SM00729">
    <property type="entry name" value="Elp3"/>
    <property type="match status" value="1"/>
</dbReference>
<dbReference type="GO" id="GO:0006779">
    <property type="term" value="P:porphyrin-containing compound biosynthetic process"/>
    <property type="evidence" value="ECO:0007669"/>
    <property type="project" value="InterPro"/>
</dbReference>
<dbReference type="Gene3D" id="3.20.20.70">
    <property type="entry name" value="Aldolase class I"/>
    <property type="match status" value="1"/>
</dbReference>
<dbReference type="NCBIfam" id="TIGR00539">
    <property type="entry name" value="hemN_rel"/>
    <property type="match status" value="1"/>
</dbReference>
<dbReference type="InterPro" id="IPR006638">
    <property type="entry name" value="Elp3/MiaA/NifB-like_rSAM"/>
</dbReference>
<dbReference type="InterPro" id="IPR010723">
    <property type="entry name" value="HemN_C"/>
</dbReference>
<dbReference type="InterPro" id="IPR058240">
    <property type="entry name" value="rSAM_sf"/>
</dbReference>
<keyword evidence="6 10" id="KW-0479">Metal-binding</keyword>
<keyword evidence="10" id="KW-0963">Cytoplasm</keyword>
<dbReference type="GO" id="GO:0046872">
    <property type="term" value="F:metal ion binding"/>
    <property type="evidence" value="ECO:0007669"/>
    <property type="project" value="UniProtKB-UniRule"/>
</dbReference>
<keyword evidence="8 10" id="KW-0411">Iron-sulfur</keyword>
<dbReference type="EMBL" id="NOXU01000026">
    <property type="protein sequence ID" value="OYQ35372.1"/>
    <property type="molecule type" value="Genomic_DNA"/>
</dbReference>
<organism evidence="12 13">
    <name type="scientific">Niveispirillum lacus</name>
    <dbReference type="NCBI Taxonomy" id="1981099"/>
    <lineage>
        <taxon>Bacteria</taxon>
        <taxon>Pseudomonadati</taxon>
        <taxon>Pseudomonadota</taxon>
        <taxon>Alphaproteobacteria</taxon>
        <taxon>Rhodospirillales</taxon>
        <taxon>Azospirillaceae</taxon>
        <taxon>Niveispirillum</taxon>
    </lineage>
</organism>
<dbReference type="SFLD" id="SFLDF00562">
    <property type="entry name" value="HemN-like__clustered_with_heat"/>
    <property type="match status" value="1"/>
</dbReference>
<comment type="caution">
    <text evidence="12">The sequence shown here is derived from an EMBL/GenBank/DDBJ whole genome shotgun (WGS) entry which is preliminary data.</text>
</comment>
<dbReference type="CDD" id="cd01335">
    <property type="entry name" value="Radical_SAM"/>
    <property type="match status" value="1"/>
</dbReference>
<dbReference type="InterPro" id="IPR034505">
    <property type="entry name" value="Coproporphyrinogen-III_oxidase"/>
</dbReference>
<keyword evidence="13" id="KW-1185">Reference proteome</keyword>
<accession>A0A255Z1P6</accession>
<keyword evidence="10" id="KW-0004">4Fe-4S</keyword>
<dbReference type="PANTHER" id="PTHR13932">
    <property type="entry name" value="COPROPORPHYRINIGEN III OXIDASE"/>
    <property type="match status" value="1"/>
</dbReference>
<dbReference type="Pfam" id="PF04055">
    <property type="entry name" value="Radical_SAM"/>
    <property type="match status" value="1"/>
</dbReference>
<evidence type="ECO:0000256" key="4">
    <source>
        <dbReference type="ARBA" id="ARBA00022617"/>
    </source>
</evidence>
<evidence type="ECO:0000256" key="6">
    <source>
        <dbReference type="ARBA" id="ARBA00022723"/>
    </source>
</evidence>
<keyword evidence="5 10" id="KW-0949">S-adenosyl-L-methionine</keyword>
<keyword evidence="4 10" id="KW-0349">Heme</keyword>
<name>A0A255Z1P6_9PROT</name>
<dbReference type="GO" id="GO:0051539">
    <property type="term" value="F:4 iron, 4 sulfur cluster binding"/>
    <property type="evidence" value="ECO:0007669"/>
    <property type="project" value="UniProtKB-UniRule"/>
</dbReference>
<dbReference type="AlphaFoldDB" id="A0A255Z1P6"/>
<dbReference type="PROSITE" id="PS51918">
    <property type="entry name" value="RADICAL_SAM"/>
    <property type="match status" value="1"/>
</dbReference>
<feature type="domain" description="Radical SAM core" evidence="11">
    <location>
        <begin position="3"/>
        <end position="238"/>
    </location>
</feature>
<reference evidence="12 13" key="1">
    <citation type="submission" date="2017-07" db="EMBL/GenBank/DDBJ databases">
        <title>Niveispirillum cyanobacteriorum sp. nov., isolated from cyanobacterial aggregates in a eutrophic lake.</title>
        <authorList>
            <person name="Cai H."/>
        </authorList>
    </citation>
    <scope>NUCLEOTIDE SEQUENCE [LARGE SCALE GENOMIC DNA]</scope>
    <source>
        <strain evidence="13">TH1-14</strain>
    </source>
</reference>
<dbReference type="GO" id="GO:0004109">
    <property type="term" value="F:coproporphyrinogen oxidase activity"/>
    <property type="evidence" value="ECO:0007669"/>
    <property type="project" value="InterPro"/>
</dbReference>
<evidence type="ECO:0000259" key="11">
    <source>
        <dbReference type="PROSITE" id="PS51918"/>
    </source>
</evidence>
<evidence type="ECO:0000256" key="5">
    <source>
        <dbReference type="ARBA" id="ARBA00022691"/>
    </source>
</evidence>
<dbReference type="SUPFAM" id="SSF102114">
    <property type="entry name" value="Radical SAM enzymes"/>
    <property type="match status" value="1"/>
</dbReference>
<dbReference type="RefSeq" id="WP_094455909.1">
    <property type="nucleotide sequence ID" value="NZ_NOXU01000026.1"/>
</dbReference>
<keyword evidence="7 10" id="KW-0408">Iron</keyword>
<evidence type="ECO:0000256" key="3">
    <source>
        <dbReference type="ARBA" id="ARBA00017228"/>
    </source>
</evidence>
<evidence type="ECO:0000256" key="8">
    <source>
        <dbReference type="ARBA" id="ARBA00023014"/>
    </source>
</evidence>
<comment type="subcellular location">
    <subcellularLocation>
        <location evidence="10">Cytoplasm</location>
    </subcellularLocation>
</comment>
<sequence length="388" mass="42601">MISSPDPGFALYVHWPFCASKCPYCDFNSHVREKVDQPRWAEALLRELDHFADLTPGRTLTSVFFGGGTPSLMPPATVEAILKRADERWGLPAGTEVTLEANPTSVEADKFRAFRAAGVNRVSLGIQALNEADLQALGRRHSAAEALTAIGLARSIFPRYSFDLIYARPQQTVAAWRDELSRALDHAVGHLSLYQLTIEEGTQFHTLHARGDLILPEEEVQGELYATTQAVLESAGLPAYEVSNHARPGQESRHNLTYWRYGDYVGIGPGAHGRLTLPGLGKVATRTHRAPEIWLERSLATGTGAKPFETVAAADRLTEMLMMGLRLSEGVALDRVLVETGRPLSDWIEPARIEGLIRHGMVRLDGAILSATKDGRERLNAVLSRLLG</sequence>
<evidence type="ECO:0000313" key="13">
    <source>
        <dbReference type="Proteomes" id="UP000216998"/>
    </source>
</evidence>
<evidence type="ECO:0000256" key="9">
    <source>
        <dbReference type="ARBA" id="ARBA00023186"/>
    </source>
</evidence>
<proteinExistence type="inferred from homology"/>
<evidence type="ECO:0000256" key="1">
    <source>
        <dbReference type="ARBA" id="ARBA00001966"/>
    </source>
</evidence>
<dbReference type="PANTHER" id="PTHR13932:SF5">
    <property type="entry name" value="RADICAL S-ADENOSYL METHIONINE DOMAIN-CONTAINING PROTEIN 1, MITOCHONDRIAL"/>
    <property type="match status" value="1"/>
</dbReference>
<comment type="function">
    <text evidence="10">Probably acts as a heme chaperone, transferring heme to an unknown acceptor. Binds one molecule of heme per monomer, possibly covalently. Binds 1 [4Fe-4S] cluster. The cluster is coordinated with 3 cysteines and an exchangeable S-adenosyl-L-methionine.</text>
</comment>
<dbReference type="OrthoDB" id="9808022at2"/>
<evidence type="ECO:0000313" key="12">
    <source>
        <dbReference type="EMBL" id="OYQ35372.1"/>
    </source>
</evidence>
<evidence type="ECO:0000256" key="2">
    <source>
        <dbReference type="ARBA" id="ARBA00006100"/>
    </source>
</evidence>
<dbReference type="Proteomes" id="UP000216998">
    <property type="component" value="Unassembled WGS sequence"/>
</dbReference>
<dbReference type="InterPro" id="IPR007197">
    <property type="entry name" value="rSAM"/>
</dbReference>
<dbReference type="InterPro" id="IPR004559">
    <property type="entry name" value="HemW-like"/>
</dbReference>
<dbReference type="InterPro" id="IPR013785">
    <property type="entry name" value="Aldolase_TIM"/>
</dbReference>
<dbReference type="GO" id="GO:0005737">
    <property type="term" value="C:cytoplasm"/>
    <property type="evidence" value="ECO:0007669"/>
    <property type="project" value="UniProtKB-SubCell"/>
</dbReference>
<dbReference type="SFLD" id="SFLDF00288">
    <property type="entry name" value="HemN-like__clustered_with_nucl"/>
    <property type="match status" value="1"/>
</dbReference>
<dbReference type="Pfam" id="PF06969">
    <property type="entry name" value="HemN_C"/>
    <property type="match status" value="1"/>
</dbReference>